<dbReference type="AlphaFoldDB" id="A0A426Q7B4"/>
<evidence type="ECO:0000256" key="1">
    <source>
        <dbReference type="ARBA" id="ARBA00004651"/>
    </source>
</evidence>
<keyword evidence="3" id="KW-0813">Transport</keyword>
<dbReference type="EMBL" id="PQNQ01000002">
    <property type="protein sequence ID" value="RRQ05417.1"/>
    <property type="molecule type" value="Genomic_DNA"/>
</dbReference>
<comment type="subcellular location">
    <subcellularLocation>
        <location evidence="1">Cell membrane</location>
        <topology evidence="1">Multi-pass membrane protein</topology>
    </subcellularLocation>
</comment>
<evidence type="ECO:0000256" key="7">
    <source>
        <dbReference type="ARBA" id="ARBA00023136"/>
    </source>
</evidence>
<evidence type="ECO:0000256" key="2">
    <source>
        <dbReference type="ARBA" id="ARBA00007935"/>
    </source>
</evidence>
<evidence type="ECO:0000256" key="6">
    <source>
        <dbReference type="ARBA" id="ARBA00022989"/>
    </source>
</evidence>
<evidence type="ECO:0000256" key="5">
    <source>
        <dbReference type="ARBA" id="ARBA00022692"/>
    </source>
</evidence>
<evidence type="ECO:0000256" key="8">
    <source>
        <dbReference type="SAM" id="Phobius"/>
    </source>
</evidence>
<dbReference type="PANTHER" id="PTHR30472">
    <property type="entry name" value="FERRIC ENTEROBACTIN TRANSPORT SYSTEM PERMEASE PROTEIN"/>
    <property type="match status" value="1"/>
</dbReference>
<dbReference type="RefSeq" id="WP_125186901.1">
    <property type="nucleotide sequence ID" value="NZ_JBHYBM010000267.1"/>
</dbReference>
<evidence type="ECO:0000313" key="9">
    <source>
        <dbReference type="EMBL" id="RRQ05417.1"/>
    </source>
</evidence>
<feature type="transmembrane region" description="Helical" evidence="8">
    <location>
        <begin position="157"/>
        <end position="177"/>
    </location>
</feature>
<proteinExistence type="inferred from homology"/>
<dbReference type="InterPro" id="IPR037294">
    <property type="entry name" value="ABC_BtuC-like"/>
</dbReference>
<keyword evidence="5 8" id="KW-0812">Transmembrane</keyword>
<dbReference type="InterPro" id="IPR000522">
    <property type="entry name" value="ABC_transptr_permease_BtuC"/>
</dbReference>
<keyword evidence="7 8" id="KW-0472">Membrane</keyword>
<dbReference type="Pfam" id="PF01032">
    <property type="entry name" value="FecCD"/>
    <property type="match status" value="1"/>
</dbReference>
<comment type="caution">
    <text evidence="9">The sequence shown here is derived from an EMBL/GenBank/DDBJ whole genome shotgun (WGS) entry which is preliminary data.</text>
</comment>
<name>A0A426Q7B4_9CORY</name>
<feature type="transmembrane region" description="Helical" evidence="8">
    <location>
        <begin position="248"/>
        <end position="273"/>
    </location>
</feature>
<feature type="transmembrane region" description="Helical" evidence="8">
    <location>
        <begin position="313"/>
        <end position="333"/>
    </location>
</feature>
<dbReference type="PANTHER" id="PTHR30472:SF24">
    <property type="entry name" value="FERRIC ENTEROBACTIN TRANSPORT SYSTEM PERMEASE PROTEIN FEPG"/>
    <property type="match status" value="1"/>
</dbReference>
<dbReference type="Proteomes" id="UP000278422">
    <property type="component" value="Unassembled WGS sequence"/>
</dbReference>
<accession>A0A426Q7B4</accession>
<dbReference type="Gene3D" id="1.10.3470.10">
    <property type="entry name" value="ABC transporter involved in vitamin B12 uptake, BtuC"/>
    <property type="match status" value="1"/>
</dbReference>
<reference evidence="9 10" key="1">
    <citation type="submission" date="2018-01" db="EMBL/GenBank/DDBJ databases">
        <title>Twenty Corynebacterium bovis Genomes.</title>
        <authorList>
            <person name="Gulvik C.A."/>
        </authorList>
    </citation>
    <scope>NUCLEOTIDE SEQUENCE [LARGE SCALE GENOMIC DNA]</scope>
    <source>
        <strain evidence="9 10">16-2004</strain>
    </source>
</reference>
<protein>
    <submittedName>
        <fullName evidence="9">Fe(3+)-siderophore ABC transporter permease</fullName>
    </submittedName>
</protein>
<dbReference type="GO" id="GO:0022857">
    <property type="term" value="F:transmembrane transporter activity"/>
    <property type="evidence" value="ECO:0007669"/>
    <property type="project" value="InterPro"/>
</dbReference>
<keyword evidence="4" id="KW-1003">Cell membrane</keyword>
<dbReference type="GO" id="GO:0033214">
    <property type="term" value="P:siderophore-iron import into cell"/>
    <property type="evidence" value="ECO:0007669"/>
    <property type="project" value="TreeGrafter"/>
</dbReference>
<gene>
    <name evidence="9" type="ORF">CXF42_01095</name>
</gene>
<comment type="similarity">
    <text evidence="2">Belongs to the binding-protein-dependent transport system permease family. FecCD subfamily.</text>
</comment>
<evidence type="ECO:0000256" key="4">
    <source>
        <dbReference type="ARBA" id="ARBA00022475"/>
    </source>
</evidence>
<feature type="transmembrane region" description="Helical" evidence="8">
    <location>
        <begin position="129"/>
        <end position="148"/>
    </location>
</feature>
<organism evidence="9 10">
    <name type="scientific">Corynebacterium bovis</name>
    <dbReference type="NCBI Taxonomy" id="36808"/>
    <lineage>
        <taxon>Bacteria</taxon>
        <taxon>Bacillati</taxon>
        <taxon>Actinomycetota</taxon>
        <taxon>Actinomycetes</taxon>
        <taxon>Mycobacteriales</taxon>
        <taxon>Corynebacteriaceae</taxon>
        <taxon>Corynebacterium</taxon>
    </lineage>
</organism>
<evidence type="ECO:0000256" key="3">
    <source>
        <dbReference type="ARBA" id="ARBA00022448"/>
    </source>
</evidence>
<dbReference type="SUPFAM" id="SSF81345">
    <property type="entry name" value="ABC transporter involved in vitamin B12 uptake, BtuC"/>
    <property type="match status" value="1"/>
</dbReference>
<feature type="transmembrane region" description="Helical" evidence="8">
    <location>
        <begin position="103"/>
        <end position="123"/>
    </location>
</feature>
<evidence type="ECO:0000313" key="10">
    <source>
        <dbReference type="Proteomes" id="UP000278422"/>
    </source>
</evidence>
<keyword evidence="6 8" id="KW-1133">Transmembrane helix</keyword>
<feature type="transmembrane region" description="Helical" evidence="8">
    <location>
        <begin position="285"/>
        <end position="306"/>
    </location>
</feature>
<feature type="transmembrane region" description="Helical" evidence="8">
    <location>
        <begin position="74"/>
        <end position="91"/>
    </location>
</feature>
<dbReference type="GO" id="GO:0005886">
    <property type="term" value="C:plasma membrane"/>
    <property type="evidence" value="ECO:0007669"/>
    <property type="project" value="UniProtKB-SubCell"/>
</dbReference>
<feature type="transmembrane region" description="Helical" evidence="8">
    <location>
        <begin position="189"/>
        <end position="218"/>
    </location>
</feature>
<keyword evidence="10" id="KW-1185">Reference proteome</keyword>
<sequence>MSPTAATARPPRRTRRTRVVTACLLAALVVLAVTGLLLGDYPLTPPRAVAALVGLGDDRLAVFFVQQQRAPRVVAGAVVGAALGASGAIIQSLSRNPLGSPDIIGFTVGSATGALLAITVLGTTPTGTAAGAVVGGAAAAVLITALGWRSGVTGPRLVLVGIGVSAVLHALNSLLLVRASLTAAQTAALWLAGSLAAVTWATAAGALVAVGVLLAVAWTQERTLNALALGDELATGLGVRVERRRLGLVALGVALVALAVAVAGPVAFVALAAPHSARLLTRTGGAGVVTSMILGAVLVVGADIVAQRIFAPVQLPVGVVTGVLGGVYLLYLLTRQRHT</sequence>